<sequence>TVQLVESVREQGKVKQRIIKHLGVAYDQKQLDDLKALAQGLGVKPILRCNEIVLEYSL</sequence>
<name>A0A3B0WQB2_9ZZZZ</name>
<dbReference type="AlphaFoldDB" id="A0A3B0WQB2"/>
<accession>A0A3B0WQB2</accession>
<reference evidence="1" key="1">
    <citation type="submission" date="2018-06" db="EMBL/GenBank/DDBJ databases">
        <authorList>
            <person name="Zhirakovskaya E."/>
        </authorList>
    </citation>
    <scope>NUCLEOTIDE SEQUENCE</scope>
</reference>
<gene>
    <name evidence="1" type="ORF">MNBD_GAMMA05-936</name>
</gene>
<feature type="non-terminal residue" evidence="1">
    <location>
        <position position="1"/>
    </location>
</feature>
<protein>
    <submittedName>
        <fullName evidence="1">Uncharacterized protein</fullName>
    </submittedName>
</protein>
<evidence type="ECO:0000313" key="1">
    <source>
        <dbReference type="EMBL" id="VAW54633.1"/>
    </source>
</evidence>
<organism evidence="1">
    <name type="scientific">hydrothermal vent metagenome</name>
    <dbReference type="NCBI Taxonomy" id="652676"/>
    <lineage>
        <taxon>unclassified sequences</taxon>
        <taxon>metagenomes</taxon>
        <taxon>ecological metagenomes</taxon>
    </lineage>
</organism>
<dbReference type="EMBL" id="UOFE01000042">
    <property type="protein sequence ID" value="VAW54633.1"/>
    <property type="molecule type" value="Genomic_DNA"/>
</dbReference>
<proteinExistence type="predicted"/>